<dbReference type="InterPro" id="IPR050121">
    <property type="entry name" value="Cytochrome_P450_monoxygenase"/>
</dbReference>
<sequence length="489" mass="54881">MDLLSDRQLYFGGGVALLAVLVALLTPLRDPLSEVPGPWYARWTDLPIKYLGLTGRKPIYIQTLHLKYGPIVRVSPREVYVADPAAAQQIHRIKKKFLKDPWYANFVSGQDSVFSARDVDVHRRHRKLLSAPLSEPGLKAFLPQVEAKVRLAIQRMGEEAETRGAADILKWWMFMATDVIGELSFGESFRMLEHGKMNQYGADLQAIGSFAALRTTFPFLFRLARVYNVPVPFMNKAKAASLRILSYAAESIQRHRTIVENEGSNARPTLLSKLYKAGDDETMTQNEMCGNAQSFIVAGSDTTSNTLTYLVWAVCRHPAVKAKLIKELEQLPDDFVYDDVKGLPYLDQVIDETLRLYPAAPSGLPRAVPPEGVELAGYHLPGGYTVSTQAYSLHLNDDAFPEPHVFNPERWEKPTRLMKDSFMPFGGDSRNCLGLHLALMELRLATTRFFRAFPNATVSGLDGMSDADMEAELYFLIIPKGHRCLIQLF</sequence>
<evidence type="ECO:0000256" key="4">
    <source>
        <dbReference type="ARBA" id="ARBA00022723"/>
    </source>
</evidence>
<keyword evidence="9" id="KW-0472">Membrane</keyword>
<evidence type="ECO:0000256" key="7">
    <source>
        <dbReference type="PIRSR" id="PIRSR602401-1"/>
    </source>
</evidence>
<evidence type="ECO:0000313" key="11">
    <source>
        <dbReference type="Proteomes" id="UP001295740"/>
    </source>
</evidence>
<feature type="transmembrane region" description="Helical" evidence="9">
    <location>
        <begin position="9"/>
        <end position="28"/>
    </location>
</feature>
<keyword evidence="8" id="KW-0503">Monooxygenase</keyword>
<reference evidence="10" key="1">
    <citation type="submission" date="2023-10" db="EMBL/GenBank/DDBJ databases">
        <authorList>
            <person name="Hackl T."/>
        </authorList>
    </citation>
    <scope>NUCLEOTIDE SEQUENCE</scope>
</reference>
<comment type="cofactor">
    <cofactor evidence="1 7">
        <name>heme</name>
        <dbReference type="ChEBI" id="CHEBI:30413"/>
    </cofactor>
</comment>
<dbReference type="EMBL" id="CAUWAG010000019">
    <property type="protein sequence ID" value="CAJ2512514.1"/>
    <property type="molecule type" value="Genomic_DNA"/>
</dbReference>
<keyword evidence="6 7" id="KW-0408">Iron</keyword>
<evidence type="ECO:0000256" key="1">
    <source>
        <dbReference type="ARBA" id="ARBA00001971"/>
    </source>
</evidence>
<keyword evidence="5 8" id="KW-0560">Oxidoreductase</keyword>
<dbReference type="CDD" id="cd11059">
    <property type="entry name" value="CYP_fungal"/>
    <property type="match status" value="1"/>
</dbReference>
<evidence type="ECO:0000256" key="5">
    <source>
        <dbReference type="ARBA" id="ARBA00023002"/>
    </source>
</evidence>
<dbReference type="PRINTS" id="PR00463">
    <property type="entry name" value="EP450I"/>
</dbReference>
<proteinExistence type="inferred from homology"/>
<evidence type="ECO:0000256" key="8">
    <source>
        <dbReference type="RuleBase" id="RU000461"/>
    </source>
</evidence>
<evidence type="ECO:0000256" key="3">
    <source>
        <dbReference type="ARBA" id="ARBA00022617"/>
    </source>
</evidence>
<dbReference type="PRINTS" id="PR00385">
    <property type="entry name" value="P450"/>
</dbReference>
<keyword evidence="9" id="KW-1133">Transmembrane helix</keyword>
<dbReference type="AlphaFoldDB" id="A0AAI8YPL0"/>
<comment type="similarity">
    <text evidence="2 8">Belongs to the cytochrome P450 family.</text>
</comment>
<evidence type="ECO:0000313" key="10">
    <source>
        <dbReference type="EMBL" id="CAJ2512514.1"/>
    </source>
</evidence>
<dbReference type="InterPro" id="IPR001128">
    <property type="entry name" value="Cyt_P450"/>
</dbReference>
<evidence type="ECO:0000256" key="6">
    <source>
        <dbReference type="ARBA" id="ARBA00023004"/>
    </source>
</evidence>
<dbReference type="PANTHER" id="PTHR24305:SF96">
    <property type="entry name" value="CYTOCHROME P450 MONOOXYGENASE STCB-RELATED"/>
    <property type="match status" value="1"/>
</dbReference>
<comment type="caution">
    <text evidence="10">The sequence shown here is derived from an EMBL/GenBank/DDBJ whole genome shotgun (WGS) entry which is preliminary data.</text>
</comment>
<keyword evidence="3 7" id="KW-0349">Heme</keyword>
<dbReference type="Proteomes" id="UP001295740">
    <property type="component" value="Unassembled WGS sequence"/>
</dbReference>
<dbReference type="InterPro" id="IPR036396">
    <property type="entry name" value="Cyt_P450_sf"/>
</dbReference>
<keyword evidence="11" id="KW-1185">Reference proteome</keyword>
<dbReference type="GO" id="GO:0005506">
    <property type="term" value="F:iron ion binding"/>
    <property type="evidence" value="ECO:0007669"/>
    <property type="project" value="InterPro"/>
</dbReference>
<dbReference type="SUPFAM" id="SSF48264">
    <property type="entry name" value="Cytochrome P450"/>
    <property type="match status" value="1"/>
</dbReference>
<dbReference type="Gene3D" id="1.10.630.10">
    <property type="entry name" value="Cytochrome P450"/>
    <property type="match status" value="1"/>
</dbReference>
<gene>
    <name evidence="10" type="ORF">KHLLAP_LOCUS12982</name>
</gene>
<dbReference type="GO" id="GO:0004497">
    <property type="term" value="F:monooxygenase activity"/>
    <property type="evidence" value="ECO:0007669"/>
    <property type="project" value="UniProtKB-KW"/>
</dbReference>
<dbReference type="GO" id="GO:0016705">
    <property type="term" value="F:oxidoreductase activity, acting on paired donors, with incorporation or reduction of molecular oxygen"/>
    <property type="evidence" value="ECO:0007669"/>
    <property type="project" value="InterPro"/>
</dbReference>
<evidence type="ECO:0000256" key="9">
    <source>
        <dbReference type="SAM" id="Phobius"/>
    </source>
</evidence>
<name>A0AAI8YPL0_9PEZI</name>
<feature type="binding site" description="axial binding residue" evidence="7">
    <location>
        <position position="432"/>
    </location>
    <ligand>
        <name>heme</name>
        <dbReference type="ChEBI" id="CHEBI:30413"/>
    </ligand>
    <ligandPart>
        <name>Fe</name>
        <dbReference type="ChEBI" id="CHEBI:18248"/>
    </ligandPart>
</feature>
<keyword evidence="9" id="KW-0812">Transmembrane</keyword>
<dbReference type="InterPro" id="IPR017972">
    <property type="entry name" value="Cyt_P450_CS"/>
</dbReference>
<keyword evidence="4 7" id="KW-0479">Metal-binding</keyword>
<evidence type="ECO:0000256" key="2">
    <source>
        <dbReference type="ARBA" id="ARBA00010617"/>
    </source>
</evidence>
<organism evidence="10 11">
    <name type="scientific">Anthostomella pinea</name>
    <dbReference type="NCBI Taxonomy" id="933095"/>
    <lineage>
        <taxon>Eukaryota</taxon>
        <taxon>Fungi</taxon>
        <taxon>Dikarya</taxon>
        <taxon>Ascomycota</taxon>
        <taxon>Pezizomycotina</taxon>
        <taxon>Sordariomycetes</taxon>
        <taxon>Xylariomycetidae</taxon>
        <taxon>Xylariales</taxon>
        <taxon>Xylariaceae</taxon>
        <taxon>Anthostomella</taxon>
    </lineage>
</organism>
<protein>
    <submittedName>
        <fullName evidence="10">Uu.00g055290.m01.CDS01</fullName>
    </submittedName>
</protein>
<dbReference type="PANTHER" id="PTHR24305">
    <property type="entry name" value="CYTOCHROME P450"/>
    <property type="match status" value="1"/>
</dbReference>
<dbReference type="GO" id="GO:0020037">
    <property type="term" value="F:heme binding"/>
    <property type="evidence" value="ECO:0007669"/>
    <property type="project" value="InterPro"/>
</dbReference>
<dbReference type="InterPro" id="IPR002401">
    <property type="entry name" value="Cyt_P450_E_grp-I"/>
</dbReference>
<accession>A0AAI8YPL0</accession>
<dbReference type="PROSITE" id="PS00086">
    <property type="entry name" value="CYTOCHROME_P450"/>
    <property type="match status" value="1"/>
</dbReference>
<dbReference type="Pfam" id="PF00067">
    <property type="entry name" value="p450"/>
    <property type="match status" value="1"/>
</dbReference>